<sequence>MGYIYKITNIISKKCYIGETKKNNPQLRWNEHKRKIEKGIGCPALQDAVNKYGIENFTFEIIIICFDEDRYKLEMEYIQKYNCISPNGYNLTKGGEGGGFHGKKHSQETIDKISQKMKNIYIDNPELKIQLSIKQKEVMNSPEIKSKIKEGLKKSEKWNIIKNKNKKIQFKFHTEEEKNKLKQITTDYFNNNENVIKHRETMSELVGLKITQYDMENNYINNFISISEASRQTGIAKSTISLAIRKNTNRAGNYIWKK</sequence>
<dbReference type="EMBL" id="MN740172">
    <property type="protein sequence ID" value="QHT91946.1"/>
    <property type="molecule type" value="Genomic_DNA"/>
</dbReference>
<dbReference type="InterPro" id="IPR010896">
    <property type="entry name" value="NUMOD1"/>
</dbReference>
<dbReference type="SMART" id="SM00465">
    <property type="entry name" value="GIYc"/>
    <property type="match status" value="1"/>
</dbReference>
<organism evidence="2">
    <name type="scientific">viral metagenome</name>
    <dbReference type="NCBI Taxonomy" id="1070528"/>
    <lineage>
        <taxon>unclassified sequences</taxon>
        <taxon>metagenomes</taxon>
        <taxon>organismal metagenomes</taxon>
    </lineage>
</organism>
<dbReference type="InterPro" id="IPR000305">
    <property type="entry name" value="GIY-YIG_endonuc"/>
</dbReference>
<dbReference type="Pfam" id="PF01541">
    <property type="entry name" value="GIY-YIG"/>
    <property type="match status" value="1"/>
</dbReference>
<evidence type="ECO:0000259" key="1">
    <source>
        <dbReference type="PROSITE" id="PS50164"/>
    </source>
</evidence>
<dbReference type="GO" id="GO:0004519">
    <property type="term" value="F:endonuclease activity"/>
    <property type="evidence" value="ECO:0007669"/>
    <property type="project" value="InterPro"/>
</dbReference>
<dbReference type="NCBIfam" id="TIGR01453">
    <property type="entry name" value="grpIintron_endo"/>
    <property type="match status" value="1"/>
</dbReference>
<feature type="domain" description="GIY-YIG" evidence="1">
    <location>
        <begin position="1"/>
        <end position="91"/>
    </location>
</feature>
<dbReference type="AlphaFoldDB" id="A0A6C0IHK7"/>
<dbReference type="InterPro" id="IPR036388">
    <property type="entry name" value="WH-like_DNA-bd_sf"/>
</dbReference>
<accession>A0A6C0IHK7</accession>
<dbReference type="InterPro" id="IPR006350">
    <property type="entry name" value="Intron_endoG1"/>
</dbReference>
<dbReference type="InterPro" id="IPR035901">
    <property type="entry name" value="GIY-YIG_endonuc_sf"/>
</dbReference>
<dbReference type="SUPFAM" id="SSF82771">
    <property type="entry name" value="GIY-YIG endonuclease"/>
    <property type="match status" value="1"/>
</dbReference>
<protein>
    <recommendedName>
        <fullName evidence="1">GIY-YIG domain-containing protein</fullName>
    </recommendedName>
</protein>
<proteinExistence type="predicted"/>
<reference evidence="2" key="1">
    <citation type="journal article" date="2020" name="Nature">
        <title>Giant virus diversity and host interactions through global metagenomics.</title>
        <authorList>
            <person name="Schulz F."/>
            <person name="Roux S."/>
            <person name="Paez-Espino D."/>
            <person name="Jungbluth S."/>
            <person name="Walsh D.A."/>
            <person name="Denef V.J."/>
            <person name="McMahon K.D."/>
            <person name="Konstantinidis K.T."/>
            <person name="Eloe-Fadrosh E.A."/>
            <person name="Kyrpides N.C."/>
            <person name="Woyke T."/>
        </authorList>
    </citation>
    <scope>NUCLEOTIDE SEQUENCE</scope>
    <source>
        <strain evidence="2">GVMAG-M-3300023184-86</strain>
    </source>
</reference>
<name>A0A6C0IHK7_9ZZZZ</name>
<dbReference type="SMART" id="SM00497">
    <property type="entry name" value="IENR1"/>
    <property type="match status" value="1"/>
</dbReference>
<dbReference type="CDD" id="cd10443">
    <property type="entry name" value="GIY-YIG_HE_Tlr8p_PBC-V_like"/>
    <property type="match status" value="1"/>
</dbReference>
<dbReference type="Pfam" id="PF07453">
    <property type="entry name" value="NUMOD1"/>
    <property type="match status" value="1"/>
</dbReference>
<dbReference type="Gene3D" id="1.10.10.10">
    <property type="entry name" value="Winged helix-like DNA-binding domain superfamily/Winged helix DNA-binding domain"/>
    <property type="match status" value="1"/>
</dbReference>
<dbReference type="SUPFAM" id="SSF64496">
    <property type="entry name" value="DNA-binding domain of intron-encoded endonucleases"/>
    <property type="match status" value="1"/>
</dbReference>
<dbReference type="PROSITE" id="PS50164">
    <property type="entry name" value="GIY_YIG"/>
    <property type="match status" value="1"/>
</dbReference>
<evidence type="ECO:0000313" key="2">
    <source>
        <dbReference type="EMBL" id="QHT91946.1"/>
    </source>
</evidence>
<dbReference type="InterPro" id="IPR003647">
    <property type="entry name" value="Intron_nuc_1_rpt"/>
</dbReference>
<dbReference type="Gene3D" id="3.40.1440.10">
    <property type="entry name" value="GIY-YIG endonuclease"/>
    <property type="match status" value="1"/>
</dbReference>